<proteinExistence type="predicted"/>
<accession>A0AA35JRH7</accession>
<gene>
    <name evidence="1" type="ORF">PODLI_1B011258</name>
</gene>
<protein>
    <submittedName>
        <fullName evidence="1">Uncharacterized protein</fullName>
    </submittedName>
</protein>
<organism evidence="1 2">
    <name type="scientific">Podarcis lilfordi</name>
    <name type="common">Lilford's wall lizard</name>
    <dbReference type="NCBI Taxonomy" id="74358"/>
    <lineage>
        <taxon>Eukaryota</taxon>
        <taxon>Metazoa</taxon>
        <taxon>Chordata</taxon>
        <taxon>Craniata</taxon>
        <taxon>Vertebrata</taxon>
        <taxon>Euteleostomi</taxon>
        <taxon>Lepidosauria</taxon>
        <taxon>Squamata</taxon>
        <taxon>Bifurcata</taxon>
        <taxon>Unidentata</taxon>
        <taxon>Episquamata</taxon>
        <taxon>Laterata</taxon>
        <taxon>Lacertibaenia</taxon>
        <taxon>Lacertidae</taxon>
        <taxon>Podarcis</taxon>
    </lineage>
</organism>
<keyword evidence="2" id="KW-1185">Reference proteome</keyword>
<name>A0AA35JRH7_9SAUR</name>
<sequence>MPDAVYNNEHANKTFVHSVILITFLWTSFNTENNLTEENISSSVHDTKFFFLDLTFKPKVYLKVCSLQKLSRPCSRLWKKVTCSLVSVLCFQHAVLRQGFQVAIQSAARARSITFFKNGDAGLQG</sequence>
<reference evidence="1" key="1">
    <citation type="submission" date="2022-12" db="EMBL/GenBank/DDBJ databases">
        <authorList>
            <person name="Alioto T."/>
            <person name="Alioto T."/>
            <person name="Gomez Garrido J."/>
        </authorList>
    </citation>
    <scope>NUCLEOTIDE SEQUENCE</scope>
</reference>
<dbReference type="EMBL" id="OX395126">
    <property type="protein sequence ID" value="CAI5763423.1"/>
    <property type="molecule type" value="Genomic_DNA"/>
</dbReference>
<dbReference type="Proteomes" id="UP001178461">
    <property type="component" value="Chromosome 1"/>
</dbReference>
<evidence type="ECO:0000313" key="2">
    <source>
        <dbReference type="Proteomes" id="UP001178461"/>
    </source>
</evidence>
<evidence type="ECO:0000313" key="1">
    <source>
        <dbReference type="EMBL" id="CAI5763423.1"/>
    </source>
</evidence>
<dbReference type="AlphaFoldDB" id="A0AA35JRH7"/>